<organism evidence="1 2">
    <name type="scientific">Larkinella bovis</name>
    <dbReference type="NCBI Taxonomy" id="683041"/>
    <lineage>
        <taxon>Bacteria</taxon>
        <taxon>Pseudomonadati</taxon>
        <taxon>Bacteroidota</taxon>
        <taxon>Cytophagia</taxon>
        <taxon>Cytophagales</taxon>
        <taxon>Spirosomataceae</taxon>
        <taxon>Larkinella</taxon>
    </lineage>
</organism>
<name>A0ABW0IE37_9BACT</name>
<dbReference type="Proteomes" id="UP001596106">
    <property type="component" value="Unassembled WGS sequence"/>
</dbReference>
<dbReference type="EMBL" id="JBHSMA010000004">
    <property type="protein sequence ID" value="MFC5410717.1"/>
    <property type="molecule type" value="Genomic_DNA"/>
</dbReference>
<keyword evidence="2" id="KW-1185">Reference proteome</keyword>
<accession>A0ABW0IE37</accession>
<protein>
    <submittedName>
        <fullName evidence="1">Uncharacterized protein</fullName>
    </submittedName>
</protein>
<evidence type="ECO:0000313" key="1">
    <source>
        <dbReference type="EMBL" id="MFC5410717.1"/>
    </source>
</evidence>
<evidence type="ECO:0000313" key="2">
    <source>
        <dbReference type="Proteomes" id="UP001596106"/>
    </source>
</evidence>
<reference evidence="2" key="1">
    <citation type="journal article" date="2019" name="Int. J. Syst. Evol. Microbiol.">
        <title>The Global Catalogue of Microorganisms (GCM) 10K type strain sequencing project: providing services to taxonomists for standard genome sequencing and annotation.</title>
        <authorList>
            <consortium name="The Broad Institute Genomics Platform"/>
            <consortium name="The Broad Institute Genome Sequencing Center for Infectious Disease"/>
            <person name="Wu L."/>
            <person name="Ma J."/>
        </authorList>
    </citation>
    <scope>NUCLEOTIDE SEQUENCE [LARGE SCALE GENOMIC DNA]</scope>
    <source>
        <strain evidence="2">CCUG 55250</strain>
    </source>
</reference>
<proteinExistence type="predicted"/>
<comment type="caution">
    <text evidence="1">The sequence shown here is derived from an EMBL/GenBank/DDBJ whole genome shotgun (WGS) entry which is preliminary data.</text>
</comment>
<dbReference type="RefSeq" id="WP_379847217.1">
    <property type="nucleotide sequence ID" value="NZ_JBHSMA010000004.1"/>
</dbReference>
<gene>
    <name evidence="1" type="ORF">ACFPMF_15450</name>
</gene>
<sequence length="45" mass="4880">MSAILLTMQLFSIASKGSAFSMALAFSLTELSEWFGGRKDDCFGL</sequence>